<dbReference type="EMBL" id="PYMC01000010">
    <property type="protein sequence ID" value="PSW04191.1"/>
    <property type="molecule type" value="Genomic_DNA"/>
</dbReference>
<protein>
    <submittedName>
        <fullName evidence="1">Uncharacterized protein</fullName>
    </submittedName>
</protein>
<sequence>MNVIHMNHMNALRRKLSKKKRKFTAGHDFKSADELTLSREELSDAVELNKIISVKIDSQLMFPTFQFDEEGKVYEVLQAHLPRLLAARSGWDICFWLFTEQTVVMRDVKTDAKQLEDISLAEVLRIGAIADELTETCTARPIELVAKADSETFAAFIEDLLAPDSRKIPVLETLK</sequence>
<dbReference type="RefSeq" id="WP_107284064.1">
    <property type="nucleotide sequence ID" value="NZ_PYMC01000010.1"/>
</dbReference>
<dbReference type="OrthoDB" id="5816202at2"/>
<comment type="caution">
    <text evidence="1">The sequence shown here is derived from an EMBL/GenBank/DDBJ whole genome shotgun (WGS) entry which is preliminary data.</text>
</comment>
<organism evidence="1 2">
    <name type="scientific">Photobacterium lipolyticum</name>
    <dbReference type="NCBI Taxonomy" id="266810"/>
    <lineage>
        <taxon>Bacteria</taxon>
        <taxon>Pseudomonadati</taxon>
        <taxon>Pseudomonadota</taxon>
        <taxon>Gammaproteobacteria</taxon>
        <taxon>Vibrionales</taxon>
        <taxon>Vibrionaceae</taxon>
        <taxon>Photobacterium</taxon>
    </lineage>
</organism>
<accession>A0A2T3MW77</accession>
<reference evidence="1 2" key="1">
    <citation type="submission" date="2018-03" db="EMBL/GenBank/DDBJ databases">
        <title>Whole genome sequencing of Histamine producing bacteria.</title>
        <authorList>
            <person name="Butler K."/>
        </authorList>
    </citation>
    <scope>NUCLEOTIDE SEQUENCE [LARGE SCALE GENOMIC DNA]</scope>
    <source>
        <strain evidence="1 2">DSM 16190</strain>
    </source>
</reference>
<evidence type="ECO:0000313" key="2">
    <source>
        <dbReference type="Proteomes" id="UP000240904"/>
    </source>
</evidence>
<dbReference type="Proteomes" id="UP000240904">
    <property type="component" value="Unassembled WGS sequence"/>
</dbReference>
<name>A0A2T3MW77_9GAMM</name>
<proteinExistence type="predicted"/>
<keyword evidence="2" id="KW-1185">Reference proteome</keyword>
<gene>
    <name evidence="1" type="ORF">C9I89_14530</name>
</gene>
<dbReference type="AlphaFoldDB" id="A0A2T3MW77"/>
<evidence type="ECO:0000313" key="1">
    <source>
        <dbReference type="EMBL" id="PSW04191.1"/>
    </source>
</evidence>